<proteinExistence type="predicted"/>
<dbReference type="Proteomes" id="UP000030103">
    <property type="component" value="Unassembled WGS sequence"/>
</dbReference>
<comment type="caution">
    <text evidence="2">The sequence shown here is derived from an EMBL/GenBank/DDBJ whole genome shotgun (WGS) entry which is preliminary data.</text>
</comment>
<organism evidence="2 3">
    <name type="scientific">Porphyromonas macacae</name>
    <dbReference type="NCBI Taxonomy" id="28115"/>
    <lineage>
        <taxon>Bacteria</taxon>
        <taxon>Pseudomonadati</taxon>
        <taxon>Bacteroidota</taxon>
        <taxon>Bacteroidia</taxon>
        <taxon>Bacteroidales</taxon>
        <taxon>Porphyromonadaceae</taxon>
        <taxon>Porphyromonas</taxon>
    </lineage>
</organism>
<feature type="region of interest" description="Disordered" evidence="1">
    <location>
        <begin position="1"/>
        <end position="44"/>
    </location>
</feature>
<gene>
    <name evidence="2" type="ORF">HQ47_00660</name>
</gene>
<keyword evidence="3" id="KW-1185">Reference proteome</keyword>
<evidence type="ECO:0000256" key="1">
    <source>
        <dbReference type="SAM" id="MobiDB-lite"/>
    </source>
</evidence>
<dbReference type="EMBL" id="JRFA01000002">
    <property type="protein sequence ID" value="KGN76333.1"/>
    <property type="molecule type" value="Genomic_DNA"/>
</dbReference>
<sequence>MSSFARGVGLSHRYDPNPDADSRLKGPKSFVNPPRGAPPNRSRIVPQNECLKEKAFGWCKPKAVLKQKECQPEMVFRKNGVNSISNLTAPRVNFFSTRQSGKIENLVDEIFCLMVQNPSGKEKKSKLTSLKIHCAKNFYSSGREFLLYALN</sequence>
<name>A0A0A2EBQ0_9PORP</name>
<reference evidence="2 3" key="1">
    <citation type="submission" date="2014-09" db="EMBL/GenBank/DDBJ databases">
        <title>Draft Genome Sequence of Porphyromonas macacae COT-192_OH2859.</title>
        <authorList>
            <person name="Wallis C."/>
            <person name="Deusch O."/>
            <person name="O'Flynn C."/>
            <person name="Davis I."/>
            <person name="Horsfall A."/>
            <person name="Kirkwood N."/>
            <person name="Harris S."/>
            <person name="Eisen J.A."/>
            <person name="Coil D.A."/>
            <person name="Darling A.E."/>
            <person name="Jospin G."/>
            <person name="Alexiev A."/>
        </authorList>
    </citation>
    <scope>NUCLEOTIDE SEQUENCE [LARGE SCALE GENOMIC DNA]</scope>
    <source>
        <strain evidence="3">COT-192 OH2859</strain>
    </source>
</reference>
<dbReference type="STRING" id="28115.HQ47_00660"/>
<dbReference type="AlphaFoldDB" id="A0A0A2EBQ0"/>
<evidence type="ECO:0000313" key="2">
    <source>
        <dbReference type="EMBL" id="KGN76333.1"/>
    </source>
</evidence>
<protein>
    <submittedName>
        <fullName evidence="2">Uncharacterized protein</fullName>
    </submittedName>
</protein>
<evidence type="ECO:0000313" key="3">
    <source>
        <dbReference type="Proteomes" id="UP000030103"/>
    </source>
</evidence>
<accession>A0A0A2EBQ0</accession>
<feature type="compositionally biased region" description="Basic and acidic residues" evidence="1">
    <location>
        <begin position="12"/>
        <end position="24"/>
    </location>
</feature>